<protein>
    <submittedName>
        <fullName evidence="4">Iron-sulfur flavoprotein</fullName>
    </submittedName>
</protein>
<dbReference type="InterPro" id="IPR005025">
    <property type="entry name" value="FMN_Rdtase-like_dom"/>
</dbReference>
<evidence type="ECO:0000256" key="1">
    <source>
        <dbReference type="ARBA" id="ARBA00022630"/>
    </source>
</evidence>
<dbReference type="SUPFAM" id="SSF52218">
    <property type="entry name" value="Flavoproteins"/>
    <property type="match status" value="1"/>
</dbReference>
<evidence type="ECO:0000256" key="2">
    <source>
        <dbReference type="ARBA" id="ARBA00022643"/>
    </source>
</evidence>
<evidence type="ECO:0000259" key="3">
    <source>
        <dbReference type="Pfam" id="PF03358"/>
    </source>
</evidence>
<dbReference type="InterPro" id="IPR051796">
    <property type="entry name" value="ISF_SsuE-like"/>
</dbReference>
<keyword evidence="1" id="KW-0285">Flavoprotein</keyword>
<dbReference type="Gene3D" id="3.40.50.360">
    <property type="match status" value="1"/>
</dbReference>
<keyword evidence="2" id="KW-0288">FMN</keyword>
<dbReference type="GO" id="GO:0016491">
    <property type="term" value="F:oxidoreductase activity"/>
    <property type="evidence" value="ECO:0007669"/>
    <property type="project" value="InterPro"/>
</dbReference>
<gene>
    <name evidence="4" type="ORF">ASZ90_014654</name>
</gene>
<feature type="domain" description="NADPH-dependent FMN reductase-like" evidence="3">
    <location>
        <begin position="4"/>
        <end position="110"/>
    </location>
</feature>
<accession>A0A0W8F4A0</accession>
<organism evidence="4">
    <name type="scientific">hydrocarbon metagenome</name>
    <dbReference type="NCBI Taxonomy" id="938273"/>
    <lineage>
        <taxon>unclassified sequences</taxon>
        <taxon>metagenomes</taxon>
        <taxon>ecological metagenomes</taxon>
    </lineage>
</organism>
<proteinExistence type="predicted"/>
<sequence>MAVRIIALLGSPLLEGNTAKLLDRAIKGARDAGADVEKIEVTTLNFKACREIFYCREHETCAMKDDMTAIYEKFRDIDGVIIGTPVMTMGIPGVLKSFFDRFQVYFMAKYVRKKSMVQKEKRKMRLGLYLGISGMNVPYVFDGAKLTVHAFFDIIDVQYWGDLLINDMDTIQDLTTRPELLEEAYRKGKEMGRLLVEGAVG</sequence>
<name>A0A0W8F4A0_9ZZZZ</name>
<reference evidence="4" key="1">
    <citation type="journal article" date="2015" name="Proc. Natl. Acad. Sci. U.S.A.">
        <title>Networks of energetic and metabolic interactions define dynamics in microbial communities.</title>
        <authorList>
            <person name="Embree M."/>
            <person name="Liu J.K."/>
            <person name="Al-Bassam M.M."/>
            <person name="Zengler K."/>
        </authorList>
    </citation>
    <scope>NUCLEOTIDE SEQUENCE</scope>
</reference>
<dbReference type="AlphaFoldDB" id="A0A0W8F4A0"/>
<dbReference type="InterPro" id="IPR029039">
    <property type="entry name" value="Flavoprotein-like_sf"/>
</dbReference>
<dbReference type="Pfam" id="PF03358">
    <property type="entry name" value="FMN_red"/>
    <property type="match status" value="1"/>
</dbReference>
<dbReference type="PANTHER" id="PTHR43278:SF2">
    <property type="entry name" value="IRON-SULFUR FLAVOPROTEIN"/>
    <property type="match status" value="1"/>
</dbReference>
<dbReference type="EMBL" id="LNQE01001538">
    <property type="protein sequence ID" value="KUG15689.1"/>
    <property type="molecule type" value="Genomic_DNA"/>
</dbReference>
<evidence type="ECO:0000313" key="4">
    <source>
        <dbReference type="EMBL" id="KUG15689.1"/>
    </source>
</evidence>
<comment type="caution">
    <text evidence="4">The sequence shown here is derived from an EMBL/GenBank/DDBJ whole genome shotgun (WGS) entry which is preliminary data.</text>
</comment>
<dbReference type="PANTHER" id="PTHR43278">
    <property type="entry name" value="NAD(P)H-DEPENDENT FMN-CONTAINING OXIDOREDUCTASE YWQN-RELATED"/>
    <property type="match status" value="1"/>
</dbReference>